<dbReference type="AlphaFoldDB" id="A0A086A0X8"/>
<comment type="caution">
    <text evidence="1">The sequence shown here is derived from an EMBL/GenBank/DDBJ whole genome shotgun (WGS) entry which is preliminary data.</text>
</comment>
<dbReference type="GO" id="GO:0006355">
    <property type="term" value="P:regulation of DNA-templated transcription"/>
    <property type="evidence" value="ECO:0007669"/>
    <property type="project" value="InterPro"/>
</dbReference>
<dbReference type="EMBL" id="MUGY01000019">
    <property type="protein sequence ID" value="OXA92669.1"/>
    <property type="molecule type" value="Genomic_DNA"/>
</dbReference>
<dbReference type="SUPFAM" id="SSF47598">
    <property type="entry name" value="Ribbon-helix-helix"/>
    <property type="match status" value="1"/>
</dbReference>
<organism evidence="1 3">
    <name type="scientific">Flavobacterium hydatis</name>
    <name type="common">Cytophaga aquatilis</name>
    <dbReference type="NCBI Taxonomy" id="991"/>
    <lineage>
        <taxon>Bacteria</taxon>
        <taxon>Pseudomonadati</taxon>
        <taxon>Bacteroidota</taxon>
        <taxon>Flavobacteriia</taxon>
        <taxon>Flavobacteriales</taxon>
        <taxon>Flavobacteriaceae</taxon>
        <taxon>Flavobacterium</taxon>
    </lineage>
</organism>
<name>A0A086A0X8_FLAHY</name>
<evidence type="ECO:0000313" key="2">
    <source>
        <dbReference type="EMBL" id="OXA92669.1"/>
    </source>
</evidence>
<dbReference type="Proteomes" id="UP000028712">
    <property type="component" value="Unassembled WGS sequence"/>
</dbReference>
<dbReference type="Proteomes" id="UP000198424">
    <property type="component" value="Unassembled WGS sequence"/>
</dbReference>
<reference evidence="1 3" key="1">
    <citation type="submission" date="2014-07" db="EMBL/GenBank/DDBJ databases">
        <title>Genome of Flavobacterium hydatis DSM 2063.</title>
        <authorList>
            <person name="Pipes S.E."/>
            <person name="Stropko S.J."/>
            <person name="Newman J.D."/>
        </authorList>
    </citation>
    <scope>NUCLEOTIDE SEQUENCE [LARGE SCALE GENOMIC DNA]</scope>
    <source>
        <strain evidence="1 3">DSM 2063</strain>
    </source>
</reference>
<dbReference type="eggNOG" id="COG3609">
    <property type="taxonomic scope" value="Bacteria"/>
</dbReference>
<proteinExistence type="predicted"/>
<evidence type="ECO:0000313" key="1">
    <source>
        <dbReference type="EMBL" id="KFF10342.1"/>
    </source>
</evidence>
<sequence>MTRQSISLTAPNEEWLKNQVNTEEFSSKSEAINYLIKQARSQEEYYEFVRAKIDKGEKSGFAKKQTRQKMLAELKKDLPNLPLSEG</sequence>
<dbReference type="InterPro" id="IPR038296">
    <property type="entry name" value="ParD_sf"/>
</dbReference>
<reference evidence="2 4" key="2">
    <citation type="submission" date="2016-11" db="EMBL/GenBank/DDBJ databases">
        <title>Whole genomes of Flavobacteriaceae.</title>
        <authorList>
            <person name="Stine C."/>
            <person name="Li C."/>
            <person name="Tadesse D."/>
        </authorList>
    </citation>
    <scope>NUCLEOTIDE SEQUENCE [LARGE SCALE GENOMIC DNA]</scope>
    <source>
        <strain evidence="2 4">ATCC 29551</strain>
    </source>
</reference>
<dbReference type="RefSeq" id="WP_035626816.1">
    <property type="nucleotide sequence ID" value="NZ_JBEWQG010000013.1"/>
</dbReference>
<gene>
    <name evidence="2" type="ORF">B0A62_14810</name>
    <name evidence="1" type="ORF">IW20_20955</name>
</gene>
<dbReference type="Gene3D" id="6.10.10.120">
    <property type="entry name" value="Antitoxin ParD1-like"/>
    <property type="match status" value="1"/>
</dbReference>
<protein>
    <submittedName>
        <fullName evidence="2">CopG family transcriptional regulator</fullName>
    </submittedName>
</protein>
<keyword evidence="4" id="KW-1185">Reference proteome</keyword>
<dbReference type="InterPro" id="IPR010985">
    <property type="entry name" value="Ribbon_hlx_hlx"/>
</dbReference>
<accession>A0A086A0X8</accession>
<evidence type="ECO:0000313" key="3">
    <source>
        <dbReference type="Proteomes" id="UP000028712"/>
    </source>
</evidence>
<evidence type="ECO:0000313" key="4">
    <source>
        <dbReference type="Proteomes" id="UP000198424"/>
    </source>
</evidence>
<dbReference type="STRING" id="991.IW20_20955"/>
<dbReference type="OrthoDB" id="517416at2"/>
<dbReference type="EMBL" id="JPRM01000040">
    <property type="protein sequence ID" value="KFF10342.1"/>
    <property type="molecule type" value="Genomic_DNA"/>
</dbReference>